<sequence>MRKLVLKMSMSLDGFVCGPDGEAEWMLRSRGEDSAAWLVENLQQAGVHVVGGRTYHAMARHWPTSPEPVAVPMNDIPKVVFTRQKPADADLSSYAESWASARFAHGDLADEIQRLKEQPGKDIFAHGGAGFARSLVRLGLVDEYRLVVHPVAIGAGKALFGDLPKPVNLDLVSTTAFAAGTMVQVYRPAAG</sequence>
<dbReference type="PANTHER" id="PTHR38011:SF11">
    <property type="entry name" value="2,5-DIAMINO-6-RIBOSYLAMINO-4(3H)-PYRIMIDINONE 5'-PHOSPHATE REDUCTASE"/>
    <property type="match status" value="1"/>
</dbReference>
<protein>
    <submittedName>
        <fullName evidence="2">Dihydrofolate reductase family protein</fullName>
    </submittedName>
</protein>
<reference evidence="3" key="1">
    <citation type="journal article" date="2019" name="Int. J. Syst. Evol. Microbiol.">
        <title>The Global Catalogue of Microorganisms (GCM) 10K type strain sequencing project: providing services to taxonomists for standard genome sequencing and annotation.</title>
        <authorList>
            <consortium name="The Broad Institute Genomics Platform"/>
            <consortium name="The Broad Institute Genome Sequencing Center for Infectious Disease"/>
            <person name="Wu L."/>
            <person name="Ma J."/>
        </authorList>
    </citation>
    <scope>NUCLEOTIDE SEQUENCE [LARGE SCALE GENOMIC DNA]</scope>
    <source>
        <strain evidence="3">CGMCC 4.7641</strain>
    </source>
</reference>
<gene>
    <name evidence="2" type="ORF">ACFSVL_32820</name>
</gene>
<dbReference type="PANTHER" id="PTHR38011">
    <property type="entry name" value="DIHYDROFOLATE REDUCTASE FAMILY PROTEIN (AFU_ORTHOLOGUE AFUA_8G06820)"/>
    <property type="match status" value="1"/>
</dbReference>
<proteinExistence type="predicted"/>
<evidence type="ECO:0000259" key="1">
    <source>
        <dbReference type="Pfam" id="PF01872"/>
    </source>
</evidence>
<keyword evidence="3" id="KW-1185">Reference proteome</keyword>
<dbReference type="Gene3D" id="3.40.430.10">
    <property type="entry name" value="Dihydrofolate Reductase, subunit A"/>
    <property type="match status" value="1"/>
</dbReference>
<evidence type="ECO:0000313" key="3">
    <source>
        <dbReference type="Proteomes" id="UP001597483"/>
    </source>
</evidence>
<dbReference type="InterPro" id="IPR024072">
    <property type="entry name" value="DHFR-like_dom_sf"/>
</dbReference>
<name>A0ABW5HHK8_9PSEU</name>
<organism evidence="2 3">
    <name type="scientific">Amycolatopsis silviterrae</name>
    <dbReference type="NCBI Taxonomy" id="1656914"/>
    <lineage>
        <taxon>Bacteria</taxon>
        <taxon>Bacillati</taxon>
        <taxon>Actinomycetota</taxon>
        <taxon>Actinomycetes</taxon>
        <taxon>Pseudonocardiales</taxon>
        <taxon>Pseudonocardiaceae</taxon>
        <taxon>Amycolatopsis</taxon>
    </lineage>
</organism>
<evidence type="ECO:0000313" key="2">
    <source>
        <dbReference type="EMBL" id="MFD2472219.1"/>
    </source>
</evidence>
<dbReference type="InterPro" id="IPR050765">
    <property type="entry name" value="Riboflavin_Biosynth_HTPR"/>
</dbReference>
<feature type="domain" description="Bacterial bifunctional deaminase-reductase C-terminal" evidence="1">
    <location>
        <begin position="2"/>
        <end position="182"/>
    </location>
</feature>
<dbReference type="InterPro" id="IPR002734">
    <property type="entry name" value="RibDG_C"/>
</dbReference>
<dbReference type="SUPFAM" id="SSF53597">
    <property type="entry name" value="Dihydrofolate reductase-like"/>
    <property type="match status" value="1"/>
</dbReference>
<comment type="caution">
    <text evidence="2">The sequence shown here is derived from an EMBL/GenBank/DDBJ whole genome shotgun (WGS) entry which is preliminary data.</text>
</comment>
<dbReference type="Pfam" id="PF01872">
    <property type="entry name" value="RibD_C"/>
    <property type="match status" value="1"/>
</dbReference>
<dbReference type="RefSeq" id="WP_378309710.1">
    <property type="nucleotide sequence ID" value="NZ_JBHUKS010000026.1"/>
</dbReference>
<accession>A0ABW5HHK8</accession>
<dbReference type="Proteomes" id="UP001597483">
    <property type="component" value="Unassembled WGS sequence"/>
</dbReference>
<dbReference type="EMBL" id="JBHUKS010000026">
    <property type="protein sequence ID" value="MFD2472219.1"/>
    <property type="molecule type" value="Genomic_DNA"/>
</dbReference>